<evidence type="ECO:0000256" key="6">
    <source>
        <dbReference type="ARBA" id="ARBA00022977"/>
    </source>
</evidence>
<comment type="similarity">
    <text evidence="10">Belongs to the ThiC family.</text>
</comment>
<evidence type="ECO:0000256" key="1">
    <source>
        <dbReference type="ARBA" id="ARBA00003175"/>
    </source>
</evidence>
<evidence type="ECO:0000256" key="4">
    <source>
        <dbReference type="ARBA" id="ARBA00022723"/>
    </source>
</evidence>
<feature type="binding site" evidence="10">
    <location>
        <begin position="182"/>
        <end position="184"/>
    </location>
    <ligand>
        <name>substrate</name>
    </ligand>
</feature>
<keyword evidence="7 10" id="KW-0408">Iron</keyword>
<evidence type="ECO:0000256" key="8">
    <source>
        <dbReference type="ARBA" id="ARBA00023014"/>
    </source>
</evidence>
<comment type="cofactor">
    <cofactor evidence="10">
        <name>[4Fe-4S] cluster</name>
        <dbReference type="ChEBI" id="CHEBI:49883"/>
    </cofactor>
    <text evidence="10">Binds 1 [4Fe-4S] cluster per subunit. The cluster is coordinated with 3 cysteines and an exchangeable S-adenosyl-L-methionine.</text>
</comment>
<feature type="binding site" evidence="10">
    <location>
        <position position="413"/>
    </location>
    <ligand>
        <name>[4Fe-4S] cluster</name>
        <dbReference type="ChEBI" id="CHEBI:49883"/>
        <note>4Fe-4S-S-AdoMet</note>
    </ligand>
</feature>
<evidence type="ECO:0000256" key="5">
    <source>
        <dbReference type="ARBA" id="ARBA00022833"/>
    </source>
</evidence>
<comment type="function">
    <text evidence="1 10">Catalyzes the synthesis of the hydroxymethylpyrimidine phosphate (HMP-P) moiety of thiamine from aminoimidazole ribotide (AIR) in a radical S-adenosyl-L-methionine (SAM)-dependent reaction.</text>
</comment>
<feature type="binding site" evidence="10">
    <location>
        <position position="406"/>
    </location>
    <ligand>
        <name>[4Fe-4S] cluster</name>
        <dbReference type="ChEBI" id="CHEBI:49883"/>
        <note>4Fe-4S-S-AdoMet</note>
    </ligand>
</feature>
<feature type="binding site" evidence="10">
    <location>
        <position position="63"/>
    </location>
    <ligand>
        <name>substrate</name>
    </ligand>
</feature>
<feature type="binding site" evidence="10">
    <location>
        <position position="409"/>
    </location>
    <ligand>
        <name>[4Fe-4S] cluster</name>
        <dbReference type="ChEBI" id="CHEBI:49883"/>
        <note>4Fe-4S-S-AdoMet</note>
    </ligand>
</feature>
<dbReference type="NCBIfam" id="NF009895">
    <property type="entry name" value="PRK13352.1"/>
    <property type="match status" value="1"/>
</dbReference>
<feature type="binding site" evidence="10">
    <location>
        <position position="121"/>
    </location>
    <ligand>
        <name>substrate</name>
    </ligand>
</feature>
<evidence type="ECO:0000256" key="2">
    <source>
        <dbReference type="ARBA" id="ARBA00022485"/>
    </source>
</evidence>
<organism evidence="11 12">
    <name type="scientific">Methanopyrus kandleri</name>
    <dbReference type="NCBI Taxonomy" id="2320"/>
    <lineage>
        <taxon>Archaea</taxon>
        <taxon>Methanobacteriati</taxon>
        <taxon>Methanobacteriota</taxon>
        <taxon>Methanomada group</taxon>
        <taxon>Methanopyri</taxon>
        <taxon>Methanopyrales</taxon>
        <taxon>Methanopyraceae</taxon>
        <taxon>Methanopyrus</taxon>
    </lineage>
</organism>
<dbReference type="InterPro" id="IPR038521">
    <property type="entry name" value="ThiC/Bza_core_dom"/>
</dbReference>
<feature type="binding site" evidence="10">
    <location>
        <begin position="223"/>
        <end position="226"/>
    </location>
    <ligand>
        <name>substrate</name>
    </ligand>
</feature>
<dbReference type="AlphaFoldDB" id="A0A832THE5"/>
<name>A0A832THE5_9EURY</name>
<evidence type="ECO:0000313" key="11">
    <source>
        <dbReference type="EMBL" id="HII70754.1"/>
    </source>
</evidence>
<dbReference type="Gene3D" id="3.20.20.540">
    <property type="entry name" value="Radical SAM ThiC family, central domain"/>
    <property type="match status" value="1"/>
</dbReference>
<dbReference type="GO" id="GO:0070284">
    <property type="term" value="F:phosphomethylpyrimidine synthase activity"/>
    <property type="evidence" value="ECO:0007669"/>
    <property type="project" value="UniProtKB-EC"/>
</dbReference>
<comment type="caution">
    <text evidence="11">The sequence shown here is derived from an EMBL/GenBank/DDBJ whole genome shotgun (WGS) entry which is preliminary data.</text>
</comment>
<keyword evidence="9 10" id="KW-0456">Lyase</keyword>
<keyword evidence="6 10" id="KW-0784">Thiamine biosynthesis</keyword>
<dbReference type="UniPathway" id="UPA00060"/>
<keyword evidence="4 10" id="KW-0479">Metal-binding</keyword>
<comment type="pathway">
    <text evidence="10">Cofactor biosynthesis; thiamine diphosphate biosynthesis.</text>
</comment>
<gene>
    <name evidence="10 11" type="primary">thiC</name>
    <name evidence="11" type="ORF">HA336_05925</name>
</gene>
<feature type="binding site" evidence="10">
    <location>
        <position position="92"/>
    </location>
    <ligand>
        <name>substrate</name>
    </ligand>
</feature>
<dbReference type="GO" id="GO:0051539">
    <property type="term" value="F:4 iron, 4 sulfur cluster binding"/>
    <property type="evidence" value="ECO:0007669"/>
    <property type="project" value="UniProtKB-KW"/>
</dbReference>
<comment type="catalytic activity">
    <reaction evidence="10">
        <text>5-amino-1-(5-phospho-beta-D-ribosyl)imidazole + S-adenosyl-L-methionine = 4-amino-2-methyl-5-(phosphooxymethyl)pyrimidine + CO + 5'-deoxyadenosine + formate + L-methionine + 3 H(+)</text>
        <dbReference type="Rhea" id="RHEA:24840"/>
        <dbReference type="ChEBI" id="CHEBI:15378"/>
        <dbReference type="ChEBI" id="CHEBI:15740"/>
        <dbReference type="ChEBI" id="CHEBI:17245"/>
        <dbReference type="ChEBI" id="CHEBI:17319"/>
        <dbReference type="ChEBI" id="CHEBI:57844"/>
        <dbReference type="ChEBI" id="CHEBI:58354"/>
        <dbReference type="ChEBI" id="CHEBI:59789"/>
        <dbReference type="ChEBI" id="CHEBI:137981"/>
        <dbReference type="EC" id="4.1.99.17"/>
    </reaction>
</comment>
<dbReference type="EC" id="4.1.99.17" evidence="10"/>
<accession>A0A832THE5</accession>
<dbReference type="SFLD" id="SFLDG01114">
    <property type="entry name" value="phosphomethylpyrimidine_syntha"/>
    <property type="match status" value="1"/>
</dbReference>
<dbReference type="Gene3D" id="6.10.250.620">
    <property type="match status" value="1"/>
</dbReference>
<evidence type="ECO:0000256" key="7">
    <source>
        <dbReference type="ARBA" id="ARBA00023004"/>
    </source>
</evidence>
<protein>
    <recommendedName>
        <fullName evidence="10">Phosphomethylpyrimidine synthase</fullName>
        <ecNumber evidence="10">4.1.99.17</ecNumber>
    </recommendedName>
    <alternativeName>
        <fullName evidence="10">Hydroxymethylpyrimidine phosphate synthase</fullName>
        <shortName evidence="10">HMP-P synthase</shortName>
        <shortName evidence="10">HMP-phosphate synthase</shortName>
        <shortName evidence="10">HMPP synthase</shortName>
    </alternativeName>
    <alternativeName>
        <fullName evidence="10">Thiamine biosynthesis protein ThiC</fullName>
    </alternativeName>
</protein>
<dbReference type="Proteomes" id="UP000619545">
    <property type="component" value="Unassembled WGS sequence"/>
</dbReference>
<dbReference type="NCBIfam" id="TIGR00190">
    <property type="entry name" value="thiC"/>
    <property type="match status" value="1"/>
</dbReference>
<dbReference type="GO" id="GO:0009228">
    <property type="term" value="P:thiamine biosynthetic process"/>
    <property type="evidence" value="ECO:0007669"/>
    <property type="project" value="UniProtKB-UniRule"/>
</dbReference>
<dbReference type="InterPro" id="IPR002817">
    <property type="entry name" value="ThiC/BzaA/B"/>
</dbReference>
<dbReference type="PANTHER" id="PTHR30557">
    <property type="entry name" value="THIAMINE BIOSYNTHESIS PROTEIN THIC"/>
    <property type="match status" value="1"/>
</dbReference>
<feature type="binding site" evidence="10">
    <location>
        <position position="266"/>
    </location>
    <ligand>
        <name>Zn(2+)</name>
        <dbReference type="ChEBI" id="CHEBI:29105"/>
    </ligand>
</feature>
<feature type="binding site" evidence="10">
    <location>
        <position position="289"/>
    </location>
    <ligand>
        <name>substrate</name>
    </ligand>
</feature>
<reference evidence="11" key="1">
    <citation type="journal article" date="2020" name="bioRxiv">
        <title>A rank-normalized archaeal taxonomy based on genome phylogeny resolves widespread incomplete and uneven classifications.</title>
        <authorList>
            <person name="Rinke C."/>
            <person name="Chuvochina M."/>
            <person name="Mussig A.J."/>
            <person name="Chaumeil P.-A."/>
            <person name="Waite D.W."/>
            <person name="Whitman W.B."/>
            <person name="Parks D.H."/>
            <person name="Hugenholtz P."/>
        </authorList>
    </citation>
    <scope>NUCLEOTIDE SEQUENCE</scope>
    <source>
        <strain evidence="11">UBA8853</strain>
    </source>
</reference>
<keyword evidence="3 10" id="KW-0949">S-adenosyl-L-methionine</keyword>
<dbReference type="GO" id="GO:0008270">
    <property type="term" value="F:zinc ion binding"/>
    <property type="evidence" value="ECO:0007669"/>
    <property type="project" value="UniProtKB-UniRule"/>
</dbReference>
<keyword evidence="8 10" id="KW-0411">Iron-sulfur</keyword>
<evidence type="ECO:0000256" key="3">
    <source>
        <dbReference type="ARBA" id="ARBA00022691"/>
    </source>
</evidence>
<proteinExistence type="inferred from homology"/>
<dbReference type="SFLD" id="SFLDS00113">
    <property type="entry name" value="Radical_SAM_Phosphomethylpyrim"/>
    <property type="match status" value="1"/>
</dbReference>
<evidence type="ECO:0000313" key="12">
    <source>
        <dbReference type="Proteomes" id="UP000619545"/>
    </source>
</evidence>
<feature type="binding site" evidence="10">
    <location>
        <position position="330"/>
    </location>
    <ligand>
        <name>Zn(2+)</name>
        <dbReference type="ChEBI" id="CHEBI:29105"/>
    </ligand>
</feature>
<keyword evidence="2 10" id="KW-0004">4Fe-4S</keyword>
<dbReference type="FunFam" id="3.20.20.540:FF:000001">
    <property type="entry name" value="Phosphomethylpyrimidine synthase"/>
    <property type="match status" value="1"/>
</dbReference>
<dbReference type="EMBL" id="DUJS01000004">
    <property type="protein sequence ID" value="HII70754.1"/>
    <property type="molecule type" value="Genomic_DNA"/>
</dbReference>
<feature type="binding site" evidence="10">
    <location>
        <position position="262"/>
    </location>
    <ligand>
        <name>substrate</name>
    </ligand>
</feature>
<evidence type="ECO:0000256" key="9">
    <source>
        <dbReference type="ARBA" id="ARBA00023239"/>
    </source>
</evidence>
<dbReference type="HAMAP" id="MF_00089">
    <property type="entry name" value="ThiC"/>
    <property type="match status" value="1"/>
</dbReference>
<dbReference type="PANTHER" id="PTHR30557:SF1">
    <property type="entry name" value="PHOSPHOMETHYLPYRIMIDINE SYNTHASE, CHLOROPLASTIC"/>
    <property type="match status" value="1"/>
</dbReference>
<keyword evidence="5 10" id="KW-0862">Zinc</keyword>
<dbReference type="InterPro" id="IPR037509">
    <property type="entry name" value="ThiC"/>
</dbReference>
<dbReference type="Pfam" id="PF01964">
    <property type="entry name" value="ThiC_Rad_SAM"/>
    <property type="match status" value="1"/>
</dbReference>
<feature type="binding site" evidence="10">
    <location>
        <position position="160"/>
    </location>
    <ligand>
        <name>substrate</name>
    </ligand>
</feature>
<dbReference type="SFLD" id="SFLDF00407">
    <property type="entry name" value="phosphomethylpyrimidine_syntha"/>
    <property type="match status" value="1"/>
</dbReference>
<evidence type="ECO:0000256" key="10">
    <source>
        <dbReference type="HAMAP-Rule" id="MF_00089"/>
    </source>
</evidence>
<dbReference type="GO" id="GO:0009229">
    <property type="term" value="P:thiamine diphosphate biosynthetic process"/>
    <property type="evidence" value="ECO:0007669"/>
    <property type="project" value="UniProtKB-UniRule"/>
</dbReference>
<sequence>MEECRRTVPDTVRKIAEEEGVRPEKLARRVAEGRVVVPAHADRRDEVRPVGIGEGLRVKINANVGTSPEVCDPDLEVEKARAAVDHGADTVMDLSTGGDLREIRRRIMKAVDVPVGTVPVYEAAVEMTRRGRAVVDMDEDDMLRAIERHMEDGVDFMTVHCAVTLDALEDVLRRGRALGIVSRGGAIVAAWMIHHDAENPLYENFDYILELAREHDVTLSLGDAMRPGSVLDANDAAQHRELVVQGELVDRCREAGVQAMVEGPGHVPLDQIPAVVRLQKRVCDGAPFYVLGPVPTDVAPGYDHIAAAIGGAIAAYHGADFLCYVTPAEHLALPDVKDVILGVIATRIAAHAADTARGMKYARRENEEMAEARWNLDWDRQFELAIDPKKPRHYREERPPQAKELCSMCGEYCAIKILKDALEERR</sequence>